<evidence type="ECO:0000256" key="1">
    <source>
        <dbReference type="ARBA" id="ARBA00022814"/>
    </source>
</evidence>
<dbReference type="PANTHER" id="PTHR30265">
    <property type="entry name" value="RHO-INTERACTING TRANSCRIPTION TERMINATION FACTOR NUSG"/>
    <property type="match status" value="1"/>
</dbReference>
<organism evidence="5 6">
    <name type="scientific">Aliidiomarina sanyensis</name>
    <dbReference type="NCBI Taxonomy" id="1249555"/>
    <lineage>
        <taxon>Bacteria</taxon>
        <taxon>Pseudomonadati</taxon>
        <taxon>Pseudomonadota</taxon>
        <taxon>Gammaproteobacteria</taxon>
        <taxon>Alteromonadales</taxon>
        <taxon>Idiomarinaceae</taxon>
        <taxon>Aliidiomarina</taxon>
    </lineage>
</organism>
<accession>A0A432WGF7</accession>
<proteinExistence type="predicted"/>
<dbReference type="Pfam" id="PF02357">
    <property type="entry name" value="NusG"/>
    <property type="match status" value="1"/>
</dbReference>
<feature type="domain" description="NusG-like N-terminal" evidence="4">
    <location>
        <begin position="1"/>
        <end position="100"/>
    </location>
</feature>
<evidence type="ECO:0000256" key="2">
    <source>
        <dbReference type="ARBA" id="ARBA00023015"/>
    </source>
</evidence>
<dbReference type="InterPro" id="IPR010215">
    <property type="entry name" value="Transcription_antiterm_RfaH"/>
</dbReference>
<keyword evidence="1" id="KW-0889">Transcription antitermination</keyword>
<dbReference type="GO" id="GO:0031564">
    <property type="term" value="P:transcription antitermination"/>
    <property type="evidence" value="ECO:0007669"/>
    <property type="project" value="UniProtKB-KW"/>
</dbReference>
<evidence type="ECO:0000313" key="6">
    <source>
        <dbReference type="Proteomes" id="UP000288405"/>
    </source>
</evidence>
<dbReference type="SUPFAM" id="SSF82679">
    <property type="entry name" value="N-utilization substance G protein NusG, N-terminal domain"/>
    <property type="match status" value="1"/>
</dbReference>
<protein>
    <submittedName>
        <fullName evidence="5">Transcription/translation regulatory transformer protein RfaH</fullName>
    </submittedName>
</protein>
<dbReference type="InterPro" id="IPR036735">
    <property type="entry name" value="NGN_dom_sf"/>
</dbReference>
<evidence type="ECO:0000313" key="5">
    <source>
        <dbReference type="EMBL" id="RUO32892.1"/>
    </source>
</evidence>
<dbReference type="NCBIfam" id="NF006534">
    <property type="entry name" value="PRK09014.1"/>
    <property type="match status" value="1"/>
</dbReference>
<dbReference type="GO" id="GO:0006354">
    <property type="term" value="P:DNA-templated transcription elongation"/>
    <property type="evidence" value="ECO:0007669"/>
    <property type="project" value="InterPro"/>
</dbReference>
<gene>
    <name evidence="5" type="primary">rfaH</name>
    <name evidence="5" type="ORF">CWE11_07635</name>
</gene>
<comment type="caution">
    <text evidence="5">The sequence shown here is derived from an EMBL/GenBank/DDBJ whole genome shotgun (WGS) entry which is preliminary data.</text>
</comment>
<dbReference type="Proteomes" id="UP000288405">
    <property type="component" value="Unassembled WGS sequence"/>
</dbReference>
<dbReference type="EMBL" id="PIPM01000006">
    <property type="protein sequence ID" value="RUO32892.1"/>
    <property type="molecule type" value="Genomic_DNA"/>
</dbReference>
<dbReference type="InterPro" id="IPR008991">
    <property type="entry name" value="Translation_prot_SH3-like_sf"/>
</dbReference>
<evidence type="ECO:0000259" key="4">
    <source>
        <dbReference type="SMART" id="SM00738"/>
    </source>
</evidence>
<sequence length="164" mass="18203">MPAWYVLHCKARQEERAIANLENQGFRALCPMFTQQKRVAGKRKLVREALFPNYVFIEAEPEQMNLNALRSTRGVRGVVRFGGNLAKVPTAVIAKIRQTAEESAQNDVIPEFAAGSSVTIISGAFAGLQAVYQMPKGEDRCIVLLEMLGKQQQLEIEAQSLTKP</sequence>
<dbReference type="AlphaFoldDB" id="A0A432WGF7"/>
<dbReference type="NCBIfam" id="TIGR01955">
    <property type="entry name" value="RfaH"/>
    <property type="match status" value="1"/>
</dbReference>
<evidence type="ECO:0000256" key="3">
    <source>
        <dbReference type="ARBA" id="ARBA00023163"/>
    </source>
</evidence>
<dbReference type="CDD" id="cd06091">
    <property type="entry name" value="KOW_NusG"/>
    <property type="match status" value="1"/>
</dbReference>
<dbReference type="SMART" id="SM00738">
    <property type="entry name" value="NGN"/>
    <property type="match status" value="1"/>
</dbReference>
<dbReference type="InterPro" id="IPR043425">
    <property type="entry name" value="NusG-like"/>
</dbReference>
<dbReference type="SUPFAM" id="SSF50104">
    <property type="entry name" value="Translation proteins SH3-like domain"/>
    <property type="match status" value="1"/>
</dbReference>
<keyword evidence="3" id="KW-0804">Transcription</keyword>
<reference evidence="5 6" key="1">
    <citation type="journal article" date="2011" name="Front. Microbiol.">
        <title>Genomic signatures of strain selection and enhancement in Bacillus atrophaeus var. globigii, a historical biowarfare simulant.</title>
        <authorList>
            <person name="Gibbons H.S."/>
            <person name="Broomall S.M."/>
            <person name="McNew L.A."/>
            <person name="Daligault H."/>
            <person name="Chapman C."/>
            <person name="Bruce D."/>
            <person name="Karavis M."/>
            <person name="Krepps M."/>
            <person name="McGregor P.A."/>
            <person name="Hong C."/>
            <person name="Park K.H."/>
            <person name="Akmal A."/>
            <person name="Feldman A."/>
            <person name="Lin J.S."/>
            <person name="Chang W.E."/>
            <person name="Higgs B.W."/>
            <person name="Demirev P."/>
            <person name="Lindquist J."/>
            <person name="Liem A."/>
            <person name="Fochler E."/>
            <person name="Read T.D."/>
            <person name="Tapia R."/>
            <person name="Johnson S."/>
            <person name="Bishop-Lilly K.A."/>
            <person name="Detter C."/>
            <person name="Han C."/>
            <person name="Sozhamannan S."/>
            <person name="Rosenzweig C.N."/>
            <person name="Skowronski E.W."/>
        </authorList>
    </citation>
    <scope>NUCLEOTIDE SEQUENCE [LARGE SCALE GENOMIC DNA]</scope>
    <source>
        <strain evidence="5 6">GYP-17</strain>
    </source>
</reference>
<dbReference type="InterPro" id="IPR006645">
    <property type="entry name" value="NGN-like_dom"/>
</dbReference>
<dbReference type="GO" id="GO:0005829">
    <property type="term" value="C:cytosol"/>
    <property type="evidence" value="ECO:0007669"/>
    <property type="project" value="TreeGrafter"/>
</dbReference>
<dbReference type="OrthoDB" id="9790639at2"/>
<keyword evidence="6" id="KW-1185">Reference proteome</keyword>
<name>A0A432WGF7_9GAMM</name>
<dbReference type="Gene3D" id="3.30.70.940">
    <property type="entry name" value="NusG, N-terminal domain"/>
    <property type="match status" value="1"/>
</dbReference>
<keyword evidence="2" id="KW-0805">Transcription regulation</keyword>
<dbReference type="CDD" id="cd09892">
    <property type="entry name" value="NGN_SP_RfaH"/>
    <property type="match status" value="1"/>
</dbReference>
<dbReference type="RefSeq" id="WP_126777017.1">
    <property type="nucleotide sequence ID" value="NZ_PIPM01000006.1"/>
</dbReference>
<dbReference type="PANTHER" id="PTHR30265:SF7">
    <property type="entry name" value="TRANSCRIPTION ANTITERMINATION PROTEIN RFAH"/>
    <property type="match status" value="1"/>
</dbReference>